<protein>
    <submittedName>
        <fullName evidence="2">Uncharacterized protein</fullName>
    </submittedName>
</protein>
<dbReference type="eggNOG" id="ENOG5033AX3">
    <property type="taxonomic scope" value="Bacteria"/>
</dbReference>
<proteinExistence type="predicted"/>
<dbReference type="EMBL" id="AFXZ01000015">
    <property type="protein sequence ID" value="EGV43936.1"/>
    <property type="molecule type" value="Genomic_DNA"/>
</dbReference>
<evidence type="ECO:0000313" key="2">
    <source>
        <dbReference type="EMBL" id="EGV43936.1"/>
    </source>
</evidence>
<dbReference type="OrthoDB" id="1524706at2"/>
<comment type="caution">
    <text evidence="2">The sequence shown here is derived from an EMBL/GenBank/DDBJ whole genome shotgun (WGS) entry which is preliminary data.</text>
</comment>
<sequence>MDSNTLIMGLIIIAVIIVPIMFIQMSQNGKKKKAKNTFIAEAKSNNVHVSEMDFWGTYYAIAIDKDENKLVYSKKTEEETEEETEWITADLSSVTDCFIQKTDKTIQNKTTSKIETERIDLVLRTNGQKDYVLEFYNIDVNFEMTTERALLEKWQAIVKKQVAAVKVAA</sequence>
<organism evidence="2 3">
    <name type="scientific">Bizionia argentinensis JUB59</name>
    <dbReference type="NCBI Taxonomy" id="1046627"/>
    <lineage>
        <taxon>Bacteria</taxon>
        <taxon>Pseudomonadati</taxon>
        <taxon>Bacteroidota</taxon>
        <taxon>Flavobacteriia</taxon>
        <taxon>Flavobacteriales</taxon>
        <taxon>Flavobacteriaceae</taxon>
        <taxon>Bizionia</taxon>
    </lineage>
</organism>
<keyword evidence="1" id="KW-0472">Membrane</keyword>
<evidence type="ECO:0000256" key="1">
    <source>
        <dbReference type="SAM" id="Phobius"/>
    </source>
</evidence>
<reference evidence="2 3" key="1">
    <citation type="journal article" date="2008" name="Int. J. Syst. Evol. Microbiol.">
        <title>Bizionia argentinensis sp. nov., isolated from surface marine water in Antarctica.</title>
        <authorList>
            <person name="Bercovich A."/>
            <person name="Vazquez S.C."/>
            <person name="Yankilevich P."/>
            <person name="Coria S.H."/>
            <person name="Foti M."/>
            <person name="Hernandez E."/>
            <person name="Vidal A."/>
            <person name="Ruberto L."/>
            <person name="Melo C."/>
            <person name="Marenssi S."/>
            <person name="Criscuolo M."/>
            <person name="Memoli M."/>
            <person name="Arguelles M."/>
            <person name="Mac Cormack W.P."/>
        </authorList>
    </citation>
    <scope>NUCLEOTIDE SEQUENCE [LARGE SCALE GENOMIC DNA]</scope>
    <source>
        <strain evidence="2 3">JUB59</strain>
    </source>
</reference>
<dbReference type="Proteomes" id="UP000003730">
    <property type="component" value="Unassembled WGS sequence"/>
</dbReference>
<feature type="transmembrane region" description="Helical" evidence="1">
    <location>
        <begin position="6"/>
        <end position="23"/>
    </location>
</feature>
<dbReference type="AlphaFoldDB" id="G2ECB6"/>
<dbReference type="STRING" id="1046627.BZARG_2358"/>
<dbReference type="RefSeq" id="WP_008636326.1">
    <property type="nucleotide sequence ID" value="NZ_AFXZ01000015.1"/>
</dbReference>
<keyword evidence="3" id="KW-1185">Reference proteome</keyword>
<keyword evidence="1" id="KW-1133">Transmembrane helix</keyword>
<gene>
    <name evidence="2" type="ORF">BZARG_2358</name>
</gene>
<accession>G2ECB6</accession>
<keyword evidence="1" id="KW-0812">Transmembrane</keyword>
<name>G2ECB6_9FLAO</name>
<evidence type="ECO:0000313" key="3">
    <source>
        <dbReference type="Proteomes" id="UP000003730"/>
    </source>
</evidence>